<keyword evidence="2 6" id="KW-1003">Cell membrane</keyword>
<gene>
    <name evidence="7" type="primary">ynfA</name>
    <name evidence="7" type="ordered locus">PAJ_1298</name>
</gene>
<evidence type="ECO:0000256" key="1">
    <source>
        <dbReference type="ARBA" id="ARBA00004651"/>
    </source>
</evidence>
<dbReference type="PANTHER" id="PTHR36116">
    <property type="entry name" value="UPF0060 MEMBRANE PROTEIN YNFA"/>
    <property type="match status" value="1"/>
</dbReference>
<evidence type="ECO:0000256" key="5">
    <source>
        <dbReference type="ARBA" id="ARBA00023136"/>
    </source>
</evidence>
<evidence type="ECO:0000256" key="3">
    <source>
        <dbReference type="ARBA" id="ARBA00022692"/>
    </source>
</evidence>
<dbReference type="InterPro" id="IPR037185">
    <property type="entry name" value="EmrE-like"/>
</dbReference>
<name>A0A0H3KWD6_PANAA</name>
<dbReference type="InterPro" id="IPR003844">
    <property type="entry name" value="UPF0060"/>
</dbReference>
<dbReference type="HOGENOM" id="CLU_117653_2_1_6"/>
<evidence type="ECO:0000256" key="2">
    <source>
        <dbReference type="ARBA" id="ARBA00022475"/>
    </source>
</evidence>
<evidence type="ECO:0000256" key="4">
    <source>
        <dbReference type="ARBA" id="ARBA00022989"/>
    </source>
</evidence>
<evidence type="ECO:0000256" key="6">
    <source>
        <dbReference type="HAMAP-Rule" id="MF_00010"/>
    </source>
</evidence>
<keyword evidence="3 6" id="KW-0812">Transmembrane</keyword>
<dbReference type="EMBL" id="AP012032">
    <property type="protein sequence ID" value="BAK11378.1"/>
    <property type="molecule type" value="Genomic_DNA"/>
</dbReference>
<evidence type="ECO:0000313" key="7">
    <source>
        <dbReference type="EMBL" id="BAK11378.1"/>
    </source>
</evidence>
<proteinExistence type="inferred from homology"/>
<keyword evidence="4 6" id="KW-1133">Transmembrane helix</keyword>
<comment type="subcellular location">
    <subcellularLocation>
        <location evidence="6">Cell inner membrane</location>
        <topology evidence="6">Multi-pass membrane protein</topology>
    </subcellularLocation>
    <subcellularLocation>
        <location evidence="1">Cell membrane</location>
        <topology evidence="1">Multi-pass membrane protein</topology>
    </subcellularLocation>
</comment>
<dbReference type="Pfam" id="PF02694">
    <property type="entry name" value="UPF0060"/>
    <property type="match status" value="1"/>
</dbReference>
<feature type="transmembrane region" description="Helical" evidence="6">
    <location>
        <begin position="36"/>
        <end position="55"/>
    </location>
</feature>
<dbReference type="eggNOG" id="COG1742">
    <property type="taxonomic scope" value="Bacteria"/>
</dbReference>
<dbReference type="NCBIfam" id="NF002586">
    <property type="entry name" value="PRK02237.1"/>
    <property type="match status" value="1"/>
</dbReference>
<protein>
    <submittedName>
        <fullName evidence="7">UPF0060 membrane protein YnfA</fullName>
    </submittedName>
</protein>
<dbReference type="SUPFAM" id="SSF103481">
    <property type="entry name" value="Multidrug resistance efflux transporter EmrE"/>
    <property type="match status" value="1"/>
</dbReference>
<keyword evidence="6" id="KW-0997">Cell inner membrane</keyword>
<reference evidence="8" key="1">
    <citation type="journal article" date="2012" name="Appl. Microbiol. Biotechnol.">
        <title>The complete genome sequence of Pantoea ananatis AJ13355, an organism with great biotechnological potential.</title>
        <authorList>
            <person name="Hara Y."/>
            <person name="Kadotani N."/>
            <person name="Izui H."/>
            <person name="Katashkina J.I."/>
            <person name="Kuvaeva T.M."/>
            <person name="Andreeva I.G."/>
            <person name="Golubeva L.I."/>
            <person name="Malko D.B."/>
            <person name="Makeev V.J."/>
            <person name="Mashko S.V."/>
            <person name="Kozlov Y.I."/>
        </authorList>
    </citation>
    <scope>NUCLEOTIDE SEQUENCE [LARGE SCALE GENOMIC DNA]</scope>
    <source>
        <strain evidence="8">AJ13355</strain>
    </source>
</reference>
<dbReference type="GO" id="GO:0005886">
    <property type="term" value="C:plasma membrane"/>
    <property type="evidence" value="ECO:0007669"/>
    <property type="project" value="UniProtKB-SubCell"/>
</dbReference>
<dbReference type="PANTHER" id="PTHR36116:SF1">
    <property type="entry name" value="UPF0060 MEMBRANE PROTEIN YNFA"/>
    <property type="match status" value="1"/>
</dbReference>
<sequence>MHQMRIVYHCRLLAHQLCACCLPVREIIVLLKTTLLFFITALAEIIGCFLPWLWLKKGASMWLLLPAALSLGLFVWLLTLHPAASGRVYAAYGGVYVLTAMLWLRVVEGVKLSAWDWSGALIALSGMLIIVAGWGKA</sequence>
<feature type="transmembrane region" description="Helical" evidence="6">
    <location>
        <begin position="89"/>
        <end position="107"/>
    </location>
</feature>
<accession>A0A0H3KWD6</accession>
<feature type="transmembrane region" description="Helical" evidence="6">
    <location>
        <begin position="62"/>
        <end position="83"/>
    </location>
</feature>
<dbReference type="Proteomes" id="UP000006690">
    <property type="component" value="Chromosome"/>
</dbReference>
<comment type="similarity">
    <text evidence="6">Belongs to the UPF0060 family.</text>
</comment>
<evidence type="ECO:0000313" key="8">
    <source>
        <dbReference type="Proteomes" id="UP000006690"/>
    </source>
</evidence>
<feature type="transmembrane region" description="Helical" evidence="6">
    <location>
        <begin position="114"/>
        <end position="134"/>
    </location>
</feature>
<dbReference type="AlphaFoldDB" id="A0A0H3KWD6"/>
<dbReference type="PATRIC" id="fig|932677.3.peg.1512"/>
<dbReference type="HAMAP" id="MF_00010">
    <property type="entry name" value="UPF0060"/>
    <property type="match status" value="1"/>
</dbReference>
<organism evidence="7 8">
    <name type="scientific">Pantoea ananatis (strain AJ13355)</name>
    <dbReference type="NCBI Taxonomy" id="932677"/>
    <lineage>
        <taxon>Bacteria</taxon>
        <taxon>Pseudomonadati</taxon>
        <taxon>Pseudomonadota</taxon>
        <taxon>Gammaproteobacteria</taxon>
        <taxon>Enterobacterales</taxon>
        <taxon>Erwiniaceae</taxon>
        <taxon>Pantoea</taxon>
    </lineage>
</organism>
<dbReference type="KEGG" id="paj:PAJ_1298"/>
<keyword evidence="5 6" id="KW-0472">Membrane</keyword>